<evidence type="ECO:0000313" key="1">
    <source>
        <dbReference type="EMBL" id="TKW42277.1"/>
    </source>
</evidence>
<dbReference type="Gramene" id="TKW42277">
    <property type="protein sequence ID" value="TKW42277"/>
    <property type="gene ID" value="SEVIR_1G373766v2"/>
</dbReference>
<organism evidence="1 2">
    <name type="scientific">Setaria viridis</name>
    <name type="common">Green bristlegrass</name>
    <name type="synonym">Setaria italica subsp. viridis</name>
    <dbReference type="NCBI Taxonomy" id="4556"/>
    <lineage>
        <taxon>Eukaryota</taxon>
        <taxon>Viridiplantae</taxon>
        <taxon>Streptophyta</taxon>
        <taxon>Embryophyta</taxon>
        <taxon>Tracheophyta</taxon>
        <taxon>Spermatophyta</taxon>
        <taxon>Magnoliopsida</taxon>
        <taxon>Liliopsida</taxon>
        <taxon>Poales</taxon>
        <taxon>Poaceae</taxon>
        <taxon>PACMAD clade</taxon>
        <taxon>Panicoideae</taxon>
        <taxon>Panicodae</taxon>
        <taxon>Paniceae</taxon>
        <taxon>Cenchrinae</taxon>
        <taxon>Setaria</taxon>
    </lineage>
</organism>
<evidence type="ECO:0000313" key="2">
    <source>
        <dbReference type="Proteomes" id="UP000298652"/>
    </source>
</evidence>
<name>A0A4U6WSU3_SETVI</name>
<dbReference type="Proteomes" id="UP000298652">
    <property type="component" value="Chromosome 1"/>
</dbReference>
<keyword evidence="2" id="KW-1185">Reference proteome</keyword>
<sequence length="65" mass="7337">MDVGLRTRHLCCVRIARGRTRRPRGLKGVPHRWKRVHGWTPGRAMCFRGALCKLNLAKAISSCAP</sequence>
<protein>
    <submittedName>
        <fullName evidence="1">Uncharacterized protein</fullName>
    </submittedName>
</protein>
<dbReference type="EMBL" id="CM016552">
    <property type="protein sequence ID" value="TKW42277.1"/>
    <property type="molecule type" value="Genomic_DNA"/>
</dbReference>
<dbReference type="AlphaFoldDB" id="A0A4U6WSU3"/>
<accession>A0A4U6WSU3</accession>
<gene>
    <name evidence="1" type="ORF">SEVIR_1G373766v2</name>
</gene>
<reference evidence="1" key="1">
    <citation type="submission" date="2019-03" db="EMBL/GenBank/DDBJ databases">
        <title>WGS assembly of Setaria viridis.</title>
        <authorList>
            <person name="Huang P."/>
            <person name="Jenkins J."/>
            <person name="Grimwood J."/>
            <person name="Barry K."/>
            <person name="Healey A."/>
            <person name="Mamidi S."/>
            <person name="Sreedasyam A."/>
            <person name="Shu S."/>
            <person name="Feldman M."/>
            <person name="Wu J."/>
            <person name="Yu Y."/>
            <person name="Chen C."/>
            <person name="Johnson J."/>
            <person name="Rokhsar D."/>
            <person name="Baxter I."/>
            <person name="Schmutz J."/>
            <person name="Brutnell T."/>
            <person name="Kellogg E."/>
        </authorList>
    </citation>
    <scope>NUCLEOTIDE SEQUENCE [LARGE SCALE GENOMIC DNA]</scope>
</reference>
<proteinExistence type="predicted"/>